<feature type="coiled-coil region" evidence="1">
    <location>
        <begin position="14"/>
        <end position="41"/>
    </location>
</feature>
<sequence>MTKNLIRFAVRQEVETYNTRLVELEARLNDLQRQNMDLRRTASTEALMYLQQHSYPTKPHPTSQPLPPSQQ</sequence>
<gene>
    <name evidence="3" type="ORF">SK128_006404</name>
</gene>
<proteinExistence type="predicted"/>
<keyword evidence="4" id="KW-1185">Reference proteome</keyword>
<name>A0AAN8XGU9_HALRR</name>
<evidence type="ECO:0000256" key="1">
    <source>
        <dbReference type="SAM" id="Coils"/>
    </source>
</evidence>
<dbReference type="GO" id="GO:0006357">
    <property type="term" value="P:regulation of transcription by RNA polymerase II"/>
    <property type="evidence" value="ECO:0007669"/>
    <property type="project" value="InterPro"/>
</dbReference>
<accession>A0AAN8XGU9</accession>
<feature type="region of interest" description="Disordered" evidence="2">
    <location>
        <begin position="47"/>
        <end position="71"/>
    </location>
</feature>
<dbReference type="AlphaFoldDB" id="A0AAN8XGU9"/>
<keyword evidence="1" id="KW-0175">Coiled coil</keyword>
<dbReference type="Pfam" id="PF01166">
    <property type="entry name" value="TSC22"/>
    <property type="match status" value="1"/>
</dbReference>
<evidence type="ECO:0000313" key="3">
    <source>
        <dbReference type="EMBL" id="KAK7084042.1"/>
    </source>
</evidence>
<evidence type="ECO:0000313" key="4">
    <source>
        <dbReference type="Proteomes" id="UP001381693"/>
    </source>
</evidence>
<protein>
    <submittedName>
        <fullName evidence="3">Uncharacterized protein</fullName>
    </submittedName>
</protein>
<feature type="compositionally biased region" description="Pro residues" evidence="2">
    <location>
        <begin position="58"/>
        <end position="71"/>
    </location>
</feature>
<comment type="caution">
    <text evidence="3">The sequence shown here is derived from an EMBL/GenBank/DDBJ whole genome shotgun (WGS) entry which is preliminary data.</text>
</comment>
<feature type="non-terminal residue" evidence="3">
    <location>
        <position position="71"/>
    </location>
</feature>
<evidence type="ECO:0000256" key="2">
    <source>
        <dbReference type="SAM" id="MobiDB-lite"/>
    </source>
</evidence>
<dbReference type="EMBL" id="JAXCGZ010002321">
    <property type="protein sequence ID" value="KAK7084042.1"/>
    <property type="molecule type" value="Genomic_DNA"/>
</dbReference>
<organism evidence="3 4">
    <name type="scientific">Halocaridina rubra</name>
    <name type="common">Hawaiian red shrimp</name>
    <dbReference type="NCBI Taxonomy" id="373956"/>
    <lineage>
        <taxon>Eukaryota</taxon>
        <taxon>Metazoa</taxon>
        <taxon>Ecdysozoa</taxon>
        <taxon>Arthropoda</taxon>
        <taxon>Crustacea</taxon>
        <taxon>Multicrustacea</taxon>
        <taxon>Malacostraca</taxon>
        <taxon>Eumalacostraca</taxon>
        <taxon>Eucarida</taxon>
        <taxon>Decapoda</taxon>
        <taxon>Pleocyemata</taxon>
        <taxon>Caridea</taxon>
        <taxon>Atyoidea</taxon>
        <taxon>Atyidae</taxon>
        <taxon>Halocaridina</taxon>
    </lineage>
</organism>
<dbReference type="SUPFAM" id="SSF58026">
    <property type="entry name" value="Delta-sleep-inducing peptide immunoreactive peptide"/>
    <property type="match status" value="1"/>
</dbReference>
<dbReference type="Gene3D" id="1.20.5.490">
    <property type="entry name" value="Single helix bin"/>
    <property type="match status" value="1"/>
</dbReference>
<reference evidence="3 4" key="1">
    <citation type="submission" date="2023-11" db="EMBL/GenBank/DDBJ databases">
        <title>Halocaridina rubra genome assembly.</title>
        <authorList>
            <person name="Smith C."/>
        </authorList>
    </citation>
    <scope>NUCLEOTIDE SEQUENCE [LARGE SCALE GENOMIC DNA]</scope>
    <source>
        <strain evidence="3">EP-1</strain>
        <tissue evidence="3">Whole</tissue>
    </source>
</reference>
<dbReference type="InterPro" id="IPR000580">
    <property type="entry name" value="TSC22/Bun"/>
</dbReference>
<dbReference type="Proteomes" id="UP001381693">
    <property type="component" value="Unassembled WGS sequence"/>
</dbReference>